<proteinExistence type="predicted"/>
<sequence length="87" mass="10152">MSSFNNNDNEQIDVWKSLNGNPFFSTVKDIDKIDKKLNRLEMETDKLIKQLSLSNNYDITSLNNNDYNEQSIKIKLNNISNKLDILK</sequence>
<organism evidence="1 2">
    <name type="scientific">Wickerhamomyces mucosus</name>
    <dbReference type="NCBI Taxonomy" id="1378264"/>
    <lineage>
        <taxon>Eukaryota</taxon>
        <taxon>Fungi</taxon>
        <taxon>Dikarya</taxon>
        <taxon>Ascomycota</taxon>
        <taxon>Saccharomycotina</taxon>
        <taxon>Saccharomycetes</taxon>
        <taxon>Phaffomycetales</taxon>
        <taxon>Wickerhamomycetaceae</taxon>
        <taxon>Wickerhamomyces</taxon>
    </lineage>
</organism>
<name>A0A9P8PLT7_9ASCO</name>
<evidence type="ECO:0000313" key="1">
    <source>
        <dbReference type="EMBL" id="KAH3674387.1"/>
    </source>
</evidence>
<dbReference type="EMBL" id="JAEUBF010000860">
    <property type="protein sequence ID" value="KAH3674387.1"/>
    <property type="molecule type" value="Genomic_DNA"/>
</dbReference>
<reference evidence="1" key="1">
    <citation type="journal article" date="2021" name="Open Biol.">
        <title>Shared evolutionary footprints suggest mitochondrial oxidative damage underlies multiple complex I losses in fungi.</title>
        <authorList>
            <person name="Schikora-Tamarit M.A."/>
            <person name="Marcet-Houben M."/>
            <person name="Nosek J."/>
            <person name="Gabaldon T."/>
        </authorList>
    </citation>
    <scope>NUCLEOTIDE SEQUENCE</scope>
    <source>
        <strain evidence="1">CBS6341</strain>
    </source>
</reference>
<gene>
    <name evidence="1" type="ORF">WICMUC_003352</name>
</gene>
<comment type="caution">
    <text evidence="1">The sequence shown here is derived from an EMBL/GenBank/DDBJ whole genome shotgun (WGS) entry which is preliminary data.</text>
</comment>
<accession>A0A9P8PLT7</accession>
<dbReference type="Proteomes" id="UP000769528">
    <property type="component" value="Unassembled WGS sequence"/>
</dbReference>
<keyword evidence="2" id="KW-1185">Reference proteome</keyword>
<evidence type="ECO:0000313" key="2">
    <source>
        <dbReference type="Proteomes" id="UP000769528"/>
    </source>
</evidence>
<dbReference type="AlphaFoldDB" id="A0A9P8PLT7"/>
<reference evidence="1" key="2">
    <citation type="submission" date="2021-01" db="EMBL/GenBank/DDBJ databases">
        <authorList>
            <person name="Schikora-Tamarit M.A."/>
        </authorList>
    </citation>
    <scope>NUCLEOTIDE SEQUENCE</scope>
    <source>
        <strain evidence="1">CBS6341</strain>
    </source>
</reference>
<protein>
    <submittedName>
        <fullName evidence="1">Uncharacterized protein</fullName>
    </submittedName>
</protein>